<dbReference type="Gene3D" id="1.10.20.10">
    <property type="entry name" value="Histone, subunit A"/>
    <property type="match status" value="1"/>
</dbReference>
<dbReference type="GO" id="GO:0005669">
    <property type="term" value="C:transcription factor TFIID complex"/>
    <property type="evidence" value="ECO:0007669"/>
    <property type="project" value="InterPro"/>
</dbReference>
<evidence type="ECO:0000256" key="2">
    <source>
        <dbReference type="ARBA" id="ARBA00007530"/>
    </source>
</evidence>
<evidence type="ECO:0000256" key="4">
    <source>
        <dbReference type="ARBA" id="ARBA00023163"/>
    </source>
</evidence>
<accession>A0A9N8YMF0</accession>
<dbReference type="CDD" id="cd07981">
    <property type="entry name" value="HFD_TAF12"/>
    <property type="match status" value="1"/>
</dbReference>
<sequence length="343" mass="37881">MSQQQQSQQTPSMNPNNLALPGGGHISSSQGQPQQDISLQSQPQGQVRGGQGVSVASSPNMRGKKTELSDQIRNIQQMLQATDLPSNERANLEAELEKQTKLFREIQQIQQQQNLQQYQRQQLQQQIQQQQIQQQQIQQAQQQKQPQQPIQQDQEASHNLTSQLPSKSIAPGYTLVTPIKSAAQNLQPQSSLSVATPIITPKTTEILQKPIVQPKPQQQPIASAPPLTTSSSLVLSSTPTSTVTANVPLSAHSTIPLSSNLDVSDELVTSRKIQDLVAEIDPNERVHPDLLLEIADEFIESVAEGGALYATHRRSKQLEVKDVQLYLESLDLPRMKSDLYAKT</sequence>
<dbReference type="InterPro" id="IPR037794">
    <property type="entry name" value="TAF12"/>
</dbReference>
<organism evidence="9 10">
    <name type="scientific">Ambispora gerdemannii</name>
    <dbReference type="NCBI Taxonomy" id="144530"/>
    <lineage>
        <taxon>Eukaryota</taxon>
        <taxon>Fungi</taxon>
        <taxon>Fungi incertae sedis</taxon>
        <taxon>Mucoromycota</taxon>
        <taxon>Glomeromycotina</taxon>
        <taxon>Glomeromycetes</taxon>
        <taxon>Archaeosporales</taxon>
        <taxon>Ambisporaceae</taxon>
        <taxon>Ambispora</taxon>
    </lineage>
</organism>
<dbReference type="PANTHER" id="PTHR12264:SF21">
    <property type="entry name" value="TRANSCRIPTION INITIATION FACTOR TFIID SUBUNIT 12"/>
    <property type="match status" value="1"/>
</dbReference>
<feature type="region of interest" description="Disordered" evidence="7">
    <location>
        <begin position="1"/>
        <end position="70"/>
    </location>
</feature>
<keyword evidence="6" id="KW-0175">Coiled coil</keyword>
<dbReference type="GO" id="GO:0046982">
    <property type="term" value="F:protein heterodimerization activity"/>
    <property type="evidence" value="ECO:0007669"/>
    <property type="project" value="InterPro"/>
</dbReference>
<dbReference type="AlphaFoldDB" id="A0A9N8YMF0"/>
<dbReference type="GO" id="GO:0017025">
    <property type="term" value="F:TBP-class protein binding"/>
    <property type="evidence" value="ECO:0007669"/>
    <property type="project" value="TreeGrafter"/>
</dbReference>
<reference evidence="9" key="1">
    <citation type="submission" date="2021-06" db="EMBL/GenBank/DDBJ databases">
        <authorList>
            <person name="Kallberg Y."/>
            <person name="Tangrot J."/>
            <person name="Rosling A."/>
        </authorList>
    </citation>
    <scope>NUCLEOTIDE SEQUENCE</scope>
    <source>
        <strain evidence="9">MT106</strain>
    </source>
</reference>
<evidence type="ECO:0000256" key="7">
    <source>
        <dbReference type="SAM" id="MobiDB-lite"/>
    </source>
</evidence>
<dbReference type="GO" id="GO:0003677">
    <property type="term" value="F:DNA binding"/>
    <property type="evidence" value="ECO:0007669"/>
    <property type="project" value="TreeGrafter"/>
</dbReference>
<dbReference type="EMBL" id="CAJVPL010000012">
    <property type="protein sequence ID" value="CAG8433846.1"/>
    <property type="molecule type" value="Genomic_DNA"/>
</dbReference>
<feature type="coiled-coil region" evidence="6">
    <location>
        <begin position="89"/>
        <end position="143"/>
    </location>
</feature>
<feature type="compositionally biased region" description="Polar residues" evidence="7">
    <location>
        <begin position="26"/>
        <end position="39"/>
    </location>
</feature>
<dbReference type="Proteomes" id="UP000789831">
    <property type="component" value="Unassembled WGS sequence"/>
</dbReference>
<keyword evidence="10" id="KW-1185">Reference proteome</keyword>
<dbReference type="GO" id="GO:0000124">
    <property type="term" value="C:SAGA complex"/>
    <property type="evidence" value="ECO:0007669"/>
    <property type="project" value="InterPro"/>
</dbReference>
<gene>
    <name evidence="9" type="ORF">AGERDE_LOCUS261</name>
</gene>
<protein>
    <submittedName>
        <fullName evidence="9">9608_t:CDS:1</fullName>
    </submittedName>
</protein>
<evidence type="ECO:0000256" key="1">
    <source>
        <dbReference type="ARBA" id="ARBA00004123"/>
    </source>
</evidence>
<proteinExistence type="inferred from homology"/>
<evidence type="ECO:0000259" key="8">
    <source>
        <dbReference type="Pfam" id="PF03847"/>
    </source>
</evidence>
<evidence type="ECO:0000256" key="6">
    <source>
        <dbReference type="SAM" id="Coils"/>
    </source>
</evidence>
<keyword evidence="3" id="KW-0805">Transcription regulation</keyword>
<name>A0A9N8YMF0_9GLOM</name>
<dbReference type="OrthoDB" id="2193432at2759"/>
<comment type="subcellular location">
    <subcellularLocation>
        <location evidence="1">Nucleus</location>
    </subcellularLocation>
</comment>
<evidence type="ECO:0000313" key="10">
    <source>
        <dbReference type="Proteomes" id="UP000789831"/>
    </source>
</evidence>
<feature type="region of interest" description="Disordered" evidence="7">
    <location>
        <begin position="213"/>
        <end position="234"/>
    </location>
</feature>
<dbReference type="GO" id="GO:0051123">
    <property type="term" value="P:RNA polymerase II preinitiation complex assembly"/>
    <property type="evidence" value="ECO:0007669"/>
    <property type="project" value="TreeGrafter"/>
</dbReference>
<evidence type="ECO:0000256" key="3">
    <source>
        <dbReference type="ARBA" id="ARBA00023015"/>
    </source>
</evidence>
<comment type="similarity">
    <text evidence="2">Belongs to the TAF12 family.</text>
</comment>
<comment type="caution">
    <text evidence="9">The sequence shown here is derived from an EMBL/GenBank/DDBJ whole genome shotgun (WGS) entry which is preliminary data.</text>
</comment>
<feature type="compositionally biased region" description="Polar residues" evidence="7">
    <location>
        <begin position="157"/>
        <end position="166"/>
    </location>
</feature>
<feature type="region of interest" description="Disordered" evidence="7">
    <location>
        <begin position="144"/>
        <end position="166"/>
    </location>
</feature>
<dbReference type="InterPro" id="IPR009072">
    <property type="entry name" value="Histone-fold"/>
</dbReference>
<feature type="compositionally biased region" description="Low complexity" evidence="7">
    <location>
        <begin position="144"/>
        <end position="154"/>
    </location>
</feature>
<dbReference type="Pfam" id="PF03847">
    <property type="entry name" value="TFIID_20kDa"/>
    <property type="match status" value="1"/>
</dbReference>
<keyword evidence="5" id="KW-0539">Nucleus</keyword>
<evidence type="ECO:0000313" key="9">
    <source>
        <dbReference type="EMBL" id="CAG8433846.1"/>
    </source>
</evidence>
<dbReference type="PANTHER" id="PTHR12264">
    <property type="entry name" value="TRANSCRIPTION INITIATION FACTOR TFIID SUBUNIT 12"/>
    <property type="match status" value="1"/>
</dbReference>
<dbReference type="SUPFAM" id="SSF47113">
    <property type="entry name" value="Histone-fold"/>
    <property type="match status" value="1"/>
</dbReference>
<keyword evidence="4" id="KW-0804">Transcription</keyword>
<feature type="domain" description="Transcription initiation factor TFIID subunit 12" evidence="8">
    <location>
        <begin position="270"/>
        <end position="328"/>
    </location>
</feature>
<dbReference type="InterPro" id="IPR003228">
    <property type="entry name" value="TFIID_TAF12_dom"/>
</dbReference>
<evidence type="ECO:0000256" key="5">
    <source>
        <dbReference type="ARBA" id="ARBA00023242"/>
    </source>
</evidence>